<evidence type="ECO:0000313" key="3">
    <source>
        <dbReference type="Proteomes" id="UP001497472"/>
    </source>
</evidence>
<name>A0AAV1JIW4_9NEOP</name>
<dbReference type="AlphaFoldDB" id="A0AAV1JIW4"/>
<keyword evidence="3" id="KW-1185">Reference proteome</keyword>
<gene>
    <name evidence="2" type="ORF">LNINA_LOCUS8711</name>
</gene>
<feature type="chain" id="PRO_5043976430" evidence="1">
    <location>
        <begin position="18"/>
        <end position="246"/>
    </location>
</feature>
<dbReference type="Proteomes" id="UP001497472">
    <property type="component" value="Unassembled WGS sequence"/>
</dbReference>
<sequence>MRYTLLIFLSFIIFVYGQTINNIRLSDHTTYIVDLVQKTVDRAQKHNWSSLKVEDVVLDINEEVLNKTVRGTVTLKNGFVVSMQNLALIQHTVQQVWLYTRSTNLTNLELRSTMVMHGVTIGYELDGVFEDRKYHNTGTITYPTIQFQIALIKNLYTDELSSRVVPLLPRTTNRMQFLPQDEYGQILSYLYDWNSTFTSVSTWANDVFAPIALDLAKTEHPIPSFCYDCPGWKPNSTLHLKTNIEI</sequence>
<protein>
    <submittedName>
        <fullName evidence="2">Uncharacterized protein</fullName>
    </submittedName>
</protein>
<evidence type="ECO:0000256" key="1">
    <source>
        <dbReference type="SAM" id="SignalP"/>
    </source>
</evidence>
<evidence type="ECO:0000313" key="2">
    <source>
        <dbReference type="EMBL" id="CAK1549415.1"/>
    </source>
</evidence>
<dbReference type="EMBL" id="CAVLEF010000011">
    <property type="protein sequence ID" value="CAK1549415.1"/>
    <property type="molecule type" value="Genomic_DNA"/>
</dbReference>
<organism evidence="2 3">
    <name type="scientific">Leptosia nina</name>
    <dbReference type="NCBI Taxonomy" id="320188"/>
    <lineage>
        <taxon>Eukaryota</taxon>
        <taxon>Metazoa</taxon>
        <taxon>Ecdysozoa</taxon>
        <taxon>Arthropoda</taxon>
        <taxon>Hexapoda</taxon>
        <taxon>Insecta</taxon>
        <taxon>Pterygota</taxon>
        <taxon>Neoptera</taxon>
        <taxon>Endopterygota</taxon>
        <taxon>Lepidoptera</taxon>
        <taxon>Glossata</taxon>
        <taxon>Ditrysia</taxon>
        <taxon>Papilionoidea</taxon>
        <taxon>Pieridae</taxon>
        <taxon>Pierinae</taxon>
        <taxon>Leptosia</taxon>
    </lineage>
</organism>
<proteinExistence type="predicted"/>
<comment type="caution">
    <text evidence="2">The sequence shown here is derived from an EMBL/GenBank/DDBJ whole genome shotgun (WGS) entry which is preliminary data.</text>
</comment>
<keyword evidence="1" id="KW-0732">Signal</keyword>
<accession>A0AAV1JIW4</accession>
<reference evidence="2 3" key="1">
    <citation type="submission" date="2023-11" db="EMBL/GenBank/DDBJ databases">
        <authorList>
            <person name="Okamura Y."/>
        </authorList>
    </citation>
    <scope>NUCLEOTIDE SEQUENCE [LARGE SCALE GENOMIC DNA]</scope>
</reference>
<feature type="signal peptide" evidence="1">
    <location>
        <begin position="1"/>
        <end position="17"/>
    </location>
</feature>